<name>A0A286E8P5_9NEIS</name>
<keyword evidence="3" id="KW-1185">Reference proteome</keyword>
<sequence>MAIDFDFFVQNQMSVLRLIAVCLCVAEMGGFYLHFFTFYAPHNTIFRQPETFAKLGLQGRISYLPCLT</sequence>
<accession>A0A286E8P5</accession>
<keyword evidence="1" id="KW-0472">Membrane</keyword>
<reference evidence="2 3" key="1">
    <citation type="submission" date="2017-09" db="EMBL/GenBank/DDBJ databases">
        <authorList>
            <person name="Ehlers B."/>
            <person name="Leendertz F.H."/>
        </authorList>
    </citation>
    <scope>NUCLEOTIDE SEQUENCE [LARGE SCALE GENOMIC DNA]</scope>
    <source>
        <strain evidence="2 3">DSM 16848</strain>
    </source>
</reference>
<gene>
    <name evidence="2" type="ORF">SAMN02746062_00858</name>
</gene>
<keyword evidence="1" id="KW-0812">Transmembrane</keyword>
<evidence type="ECO:0000256" key="1">
    <source>
        <dbReference type="SAM" id="Phobius"/>
    </source>
</evidence>
<keyword evidence="1" id="KW-1133">Transmembrane helix</keyword>
<dbReference type="Proteomes" id="UP000219669">
    <property type="component" value="Unassembled WGS sequence"/>
</dbReference>
<feature type="transmembrane region" description="Helical" evidence="1">
    <location>
        <begin position="15"/>
        <end position="39"/>
    </location>
</feature>
<organism evidence="2 3">
    <name type="scientific">Alysiella filiformis DSM 16848</name>
    <dbReference type="NCBI Taxonomy" id="1120981"/>
    <lineage>
        <taxon>Bacteria</taxon>
        <taxon>Pseudomonadati</taxon>
        <taxon>Pseudomonadota</taxon>
        <taxon>Betaproteobacteria</taxon>
        <taxon>Neisseriales</taxon>
        <taxon>Neisseriaceae</taxon>
        <taxon>Alysiella</taxon>
    </lineage>
</organism>
<evidence type="ECO:0000313" key="3">
    <source>
        <dbReference type="Proteomes" id="UP000219669"/>
    </source>
</evidence>
<protein>
    <submittedName>
        <fullName evidence="2">Uncharacterized protein</fullName>
    </submittedName>
</protein>
<proteinExistence type="predicted"/>
<evidence type="ECO:0000313" key="2">
    <source>
        <dbReference type="EMBL" id="SOD67261.1"/>
    </source>
</evidence>
<dbReference type="AlphaFoldDB" id="A0A286E8P5"/>
<dbReference type="EMBL" id="OCNF01000005">
    <property type="protein sequence ID" value="SOD67261.1"/>
    <property type="molecule type" value="Genomic_DNA"/>
</dbReference>